<dbReference type="InterPro" id="IPR040223">
    <property type="entry name" value="PAR_bZIP"/>
</dbReference>
<dbReference type="AlphaFoldDB" id="A0A813RMM4"/>
<organism evidence="8 10">
    <name type="scientific">Didymodactylos carnosus</name>
    <dbReference type="NCBI Taxonomy" id="1234261"/>
    <lineage>
        <taxon>Eukaryota</taxon>
        <taxon>Metazoa</taxon>
        <taxon>Spiralia</taxon>
        <taxon>Gnathifera</taxon>
        <taxon>Rotifera</taxon>
        <taxon>Eurotatoria</taxon>
        <taxon>Bdelloidea</taxon>
        <taxon>Philodinida</taxon>
        <taxon>Philodinidae</taxon>
        <taxon>Didymodactylos</taxon>
    </lineage>
</organism>
<comment type="subcellular location">
    <subcellularLocation>
        <location evidence="1">Nucleus</location>
    </subcellularLocation>
</comment>
<evidence type="ECO:0000256" key="2">
    <source>
        <dbReference type="ARBA" id="ARBA00023015"/>
    </source>
</evidence>
<keyword evidence="2" id="KW-0805">Transcription regulation</keyword>
<dbReference type="PROSITE" id="PS50217">
    <property type="entry name" value="BZIP"/>
    <property type="match status" value="1"/>
</dbReference>
<dbReference type="InterPro" id="IPR046347">
    <property type="entry name" value="bZIP_sf"/>
</dbReference>
<evidence type="ECO:0000259" key="7">
    <source>
        <dbReference type="PROSITE" id="PS50217"/>
    </source>
</evidence>
<dbReference type="GO" id="GO:0000981">
    <property type="term" value="F:DNA-binding transcription factor activity, RNA polymerase II-specific"/>
    <property type="evidence" value="ECO:0007669"/>
    <property type="project" value="TreeGrafter"/>
</dbReference>
<dbReference type="EMBL" id="CAJOBC010000289">
    <property type="protein sequence ID" value="CAF3566505.1"/>
    <property type="molecule type" value="Genomic_DNA"/>
</dbReference>
<name>A0A813RMM4_9BILA</name>
<proteinExistence type="predicted"/>
<dbReference type="CDD" id="cd14695">
    <property type="entry name" value="bZIP_HLF"/>
    <property type="match status" value="1"/>
</dbReference>
<keyword evidence="10" id="KW-1185">Reference proteome</keyword>
<evidence type="ECO:0000256" key="6">
    <source>
        <dbReference type="SAM" id="MobiDB-lite"/>
    </source>
</evidence>
<dbReference type="SMART" id="SM00338">
    <property type="entry name" value="BRLZ"/>
    <property type="match status" value="1"/>
</dbReference>
<accession>A0A813RMM4</accession>
<dbReference type="GO" id="GO:0000978">
    <property type="term" value="F:RNA polymerase II cis-regulatory region sequence-specific DNA binding"/>
    <property type="evidence" value="ECO:0007669"/>
    <property type="project" value="TreeGrafter"/>
</dbReference>
<evidence type="ECO:0000313" key="10">
    <source>
        <dbReference type="Proteomes" id="UP000663829"/>
    </source>
</evidence>
<dbReference type="InterPro" id="IPR004827">
    <property type="entry name" value="bZIP"/>
</dbReference>
<comment type="caution">
    <text evidence="8">The sequence shown here is derived from an EMBL/GenBank/DDBJ whole genome shotgun (WGS) entry which is preliminary data.</text>
</comment>
<evidence type="ECO:0000313" key="8">
    <source>
        <dbReference type="EMBL" id="CAF0783014.1"/>
    </source>
</evidence>
<keyword evidence="3" id="KW-0238">DNA-binding</keyword>
<dbReference type="Proteomes" id="UP000663829">
    <property type="component" value="Unassembled WGS sequence"/>
</dbReference>
<feature type="domain" description="BZIP" evidence="7">
    <location>
        <begin position="128"/>
        <end position="185"/>
    </location>
</feature>
<protein>
    <recommendedName>
        <fullName evidence="7">BZIP domain-containing protein</fullName>
    </recommendedName>
</protein>
<dbReference type="PANTHER" id="PTHR11988">
    <property type="entry name" value="THYROTROPH EMBRYONIC FACTOR RELATED"/>
    <property type="match status" value="1"/>
</dbReference>
<evidence type="ECO:0000256" key="5">
    <source>
        <dbReference type="ARBA" id="ARBA00023242"/>
    </source>
</evidence>
<dbReference type="Pfam" id="PF07716">
    <property type="entry name" value="bZIP_2"/>
    <property type="match status" value="1"/>
</dbReference>
<reference evidence="8" key="1">
    <citation type="submission" date="2021-02" db="EMBL/GenBank/DDBJ databases">
        <authorList>
            <person name="Nowell W R."/>
        </authorList>
    </citation>
    <scope>NUCLEOTIDE SEQUENCE</scope>
</reference>
<dbReference type="EMBL" id="CAJNOQ010000289">
    <property type="protein sequence ID" value="CAF0783014.1"/>
    <property type="molecule type" value="Genomic_DNA"/>
</dbReference>
<evidence type="ECO:0000256" key="3">
    <source>
        <dbReference type="ARBA" id="ARBA00023125"/>
    </source>
</evidence>
<evidence type="ECO:0000256" key="4">
    <source>
        <dbReference type="ARBA" id="ARBA00023163"/>
    </source>
</evidence>
<gene>
    <name evidence="8" type="ORF">GPM918_LOCUS2576</name>
    <name evidence="9" type="ORF">SRO942_LOCUS2576</name>
</gene>
<feature type="compositionally biased region" description="Basic and acidic residues" evidence="6">
    <location>
        <begin position="121"/>
        <end position="133"/>
    </location>
</feature>
<dbReference type="Gene3D" id="1.20.5.170">
    <property type="match status" value="1"/>
</dbReference>
<keyword evidence="5" id="KW-0539">Nucleus</keyword>
<evidence type="ECO:0000256" key="1">
    <source>
        <dbReference type="ARBA" id="ARBA00004123"/>
    </source>
</evidence>
<keyword evidence="4" id="KW-0804">Transcription</keyword>
<dbReference type="PANTHER" id="PTHR11988:SF27">
    <property type="entry name" value="GH27708P"/>
    <property type="match status" value="1"/>
</dbReference>
<dbReference type="SUPFAM" id="SSF57959">
    <property type="entry name" value="Leucine zipper domain"/>
    <property type="match status" value="1"/>
</dbReference>
<feature type="region of interest" description="Disordered" evidence="6">
    <location>
        <begin position="89"/>
        <end position="149"/>
    </location>
</feature>
<dbReference type="GO" id="GO:0005634">
    <property type="term" value="C:nucleus"/>
    <property type="evidence" value="ECO:0007669"/>
    <property type="project" value="UniProtKB-SubCell"/>
</dbReference>
<dbReference type="Proteomes" id="UP000681722">
    <property type="component" value="Unassembled WGS sequence"/>
</dbReference>
<feature type="compositionally biased region" description="Basic residues" evidence="6">
    <location>
        <begin position="134"/>
        <end position="149"/>
    </location>
</feature>
<evidence type="ECO:0000313" key="9">
    <source>
        <dbReference type="EMBL" id="CAF3566505.1"/>
    </source>
</evidence>
<sequence>MFPHYTNLNTSYDSLHSQNEFSRIASFIDYSFLNQQSLINSSFSPKQDCKWLREQSSFGITNDFAAKLNVSLISQQHLQSMNDLYNDENVAPYEDTHDGTLSAVLPSTPTATTHRKKRSRPYPEEKKDDDYREKRRKNNLSAKHSRSVRRSKEKYILTQATFLETENSQLKAEHVYLRSELRRVKCLYRID</sequence>